<gene>
    <name evidence="7" type="ORF">AMET1_1305</name>
</gene>
<dbReference type="GO" id="GO:0033013">
    <property type="term" value="P:tetrapyrrole metabolic process"/>
    <property type="evidence" value="ECO:0007669"/>
    <property type="project" value="UniProtKB-ARBA"/>
</dbReference>
<evidence type="ECO:0000256" key="4">
    <source>
        <dbReference type="ARBA" id="ARBA00022989"/>
    </source>
</evidence>
<reference evidence="7 8" key="1">
    <citation type="submission" date="2016-12" db="EMBL/GenBank/DDBJ databases">
        <title>Discovery of methanogenic haloarchaea.</title>
        <authorList>
            <person name="Sorokin D.Y."/>
            <person name="Makarova K.S."/>
            <person name="Abbas B."/>
            <person name="Ferrer M."/>
            <person name="Golyshin P.N."/>
        </authorList>
    </citation>
    <scope>NUCLEOTIDE SEQUENCE [LARGE SCALE GENOMIC DNA]</scope>
    <source>
        <strain evidence="7">AMET1</strain>
    </source>
</reference>
<feature type="transmembrane region" description="Helical" evidence="6">
    <location>
        <begin position="20"/>
        <end position="40"/>
    </location>
</feature>
<dbReference type="Pfam" id="PF03073">
    <property type="entry name" value="TspO_MBR"/>
    <property type="match status" value="1"/>
</dbReference>
<feature type="transmembrane region" description="Helical" evidence="6">
    <location>
        <begin position="92"/>
        <end position="112"/>
    </location>
</feature>
<evidence type="ECO:0000256" key="2">
    <source>
        <dbReference type="ARBA" id="ARBA00007524"/>
    </source>
</evidence>
<dbReference type="GO" id="GO:0016020">
    <property type="term" value="C:membrane"/>
    <property type="evidence" value="ECO:0007669"/>
    <property type="project" value="UniProtKB-SubCell"/>
</dbReference>
<feature type="transmembrane region" description="Helical" evidence="6">
    <location>
        <begin position="144"/>
        <end position="167"/>
    </location>
</feature>
<proteinExistence type="inferred from homology"/>
<protein>
    <submittedName>
        <fullName evidence="7">Tryptophan-rich sensory protein TspO</fullName>
    </submittedName>
</protein>
<evidence type="ECO:0000313" key="8">
    <source>
        <dbReference type="Proteomes" id="UP000195137"/>
    </source>
</evidence>
<dbReference type="AlphaFoldDB" id="A0A1Y3GAE8"/>
<dbReference type="OrthoDB" id="212929at2157"/>
<comment type="similarity">
    <text evidence="2">Belongs to the TspO/BZRP family.</text>
</comment>
<name>A0A1Y3GAE8_9EURY</name>
<dbReference type="PANTHER" id="PTHR10057">
    <property type="entry name" value="PERIPHERAL-TYPE BENZODIAZEPINE RECEPTOR"/>
    <property type="match status" value="1"/>
</dbReference>
<feature type="transmembrane region" description="Helical" evidence="6">
    <location>
        <begin position="118"/>
        <end position="137"/>
    </location>
</feature>
<dbReference type="EMBL" id="MRZU01000004">
    <property type="protein sequence ID" value="OUJ18389.1"/>
    <property type="molecule type" value="Genomic_DNA"/>
</dbReference>
<evidence type="ECO:0000313" key="7">
    <source>
        <dbReference type="EMBL" id="OUJ18389.1"/>
    </source>
</evidence>
<comment type="subcellular location">
    <subcellularLocation>
        <location evidence="1">Membrane</location>
        <topology evidence="1">Multi-pass membrane protein</topology>
    </subcellularLocation>
</comment>
<feature type="transmembrane region" description="Helical" evidence="6">
    <location>
        <begin position="60"/>
        <end position="80"/>
    </location>
</feature>
<keyword evidence="5 6" id="KW-0472">Membrane</keyword>
<comment type="caution">
    <text evidence="7">The sequence shown here is derived from an EMBL/GenBank/DDBJ whole genome shotgun (WGS) entry which is preliminary data.</text>
</comment>
<dbReference type="RefSeq" id="WP_086637670.1">
    <property type="nucleotide sequence ID" value="NZ_MRZU01000004.1"/>
</dbReference>
<evidence type="ECO:0000256" key="1">
    <source>
        <dbReference type="ARBA" id="ARBA00004141"/>
    </source>
</evidence>
<dbReference type="FunFam" id="1.20.1260.100:FF:000001">
    <property type="entry name" value="translocator protein 2"/>
    <property type="match status" value="1"/>
</dbReference>
<keyword evidence="3 6" id="KW-0812">Transmembrane</keyword>
<dbReference type="PIRSF" id="PIRSF005859">
    <property type="entry name" value="PBR"/>
    <property type="match status" value="1"/>
</dbReference>
<dbReference type="PANTHER" id="PTHR10057:SF0">
    <property type="entry name" value="TRANSLOCATOR PROTEIN"/>
    <property type="match status" value="1"/>
</dbReference>
<sequence length="168" mass="18796">MASKLKKIKQYPQKNPILSLIIAILLCEAAGISGSIFTAMGLEPWYQELAKPELTPPGTLISIIWIILFALMGIAIWLIWRQSTQQNVKTPVTLFTIQFIINIMWSAIFFGLQSLTGGMITITLLWIAILLTIISFYKIDKKAAALMIPYILWVTIAAALNLSFIILN</sequence>
<dbReference type="CDD" id="cd15904">
    <property type="entry name" value="TSPO_MBR"/>
    <property type="match status" value="1"/>
</dbReference>
<dbReference type="InterPro" id="IPR004307">
    <property type="entry name" value="TspO_MBR"/>
</dbReference>
<evidence type="ECO:0000256" key="6">
    <source>
        <dbReference type="SAM" id="Phobius"/>
    </source>
</evidence>
<keyword evidence="8" id="KW-1185">Reference proteome</keyword>
<dbReference type="Gene3D" id="1.20.1260.100">
    <property type="entry name" value="TspO/MBR protein"/>
    <property type="match status" value="1"/>
</dbReference>
<evidence type="ECO:0000256" key="5">
    <source>
        <dbReference type="ARBA" id="ARBA00023136"/>
    </source>
</evidence>
<evidence type="ECO:0000256" key="3">
    <source>
        <dbReference type="ARBA" id="ARBA00022692"/>
    </source>
</evidence>
<accession>A0A1Y3GAE8</accession>
<keyword evidence="4 6" id="KW-1133">Transmembrane helix</keyword>
<organism evidence="7 8">
    <name type="scientific">Methanonatronarchaeum thermophilum</name>
    <dbReference type="NCBI Taxonomy" id="1927129"/>
    <lineage>
        <taxon>Archaea</taxon>
        <taxon>Methanobacteriati</taxon>
        <taxon>Methanobacteriota</taxon>
        <taxon>Methanonatronarchaeia</taxon>
        <taxon>Methanonatronarchaeales</taxon>
        <taxon>Methanonatronarchaeaceae</taxon>
        <taxon>Methanonatronarchaeum</taxon>
    </lineage>
</organism>
<dbReference type="Proteomes" id="UP000195137">
    <property type="component" value="Unassembled WGS sequence"/>
</dbReference>
<dbReference type="InterPro" id="IPR038330">
    <property type="entry name" value="TspO/MBR-related_sf"/>
</dbReference>